<evidence type="ECO:0000256" key="1">
    <source>
        <dbReference type="ARBA" id="ARBA00005254"/>
    </source>
</evidence>
<name>A0A9E7C0W7_9ACTN</name>
<dbReference type="EMBL" id="CP087164">
    <property type="protein sequence ID" value="UGS35967.1"/>
    <property type="molecule type" value="Genomic_DNA"/>
</dbReference>
<dbReference type="Proteomes" id="UP001162834">
    <property type="component" value="Chromosome"/>
</dbReference>
<comment type="similarity">
    <text evidence="1">Belongs to the enoyl-CoA hydratase/isomerase family.</text>
</comment>
<dbReference type="PANTHER" id="PTHR42993">
    <property type="entry name" value="MAOC-LIKE DEHYDRATASE DOMAIN-CONTAINING PROTEIN"/>
    <property type="match status" value="1"/>
</dbReference>
<dbReference type="KEGG" id="sbae:DSM104329_02364"/>
<gene>
    <name evidence="3" type="ORF">DSM104329_02364</name>
</gene>
<dbReference type="InterPro" id="IPR029069">
    <property type="entry name" value="HotDog_dom_sf"/>
</dbReference>
<dbReference type="AlphaFoldDB" id="A0A9E7C0W7"/>
<proteinExistence type="inferred from homology"/>
<evidence type="ECO:0000313" key="4">
    <source>
        <dbReference type="Proteomes" id="UP001162834"/>
    </source>
</evidence>
<dbReference type="Gene3D" id="3.10.129.10">
    <property type="entry name" value="Hotdog Thioesterase"/>
    <property type="match status" value="1"/>
</dbReference>
<keyword evidence="4" id="KW-1185">Reference proteome</keyword>
<reference evidence="3" key="1">
    <citation type="journal article" date="2022" name="Int. J. Syst. Evol. Microbiol.">
        <title>Pseudomonas aegrilactucae sp. nov. and Pseudomonas morbosilactucae sp. nov., pathogens causing bacterial rot of lettuce in Japan.</title>
        <authorList>
            <person name="Sawada H."/>
            <person name="Fujikawa T."/>
            <person name="Satou M."/>
        </authorList>
    </citation>
    <scope>NUCLEOTIDE SEQUENCE</scope>
    <source>
        <strain evidence="3">0166_1</strain>
    </source>
</reference>
<feature type="domain" description="MaoC-like" evidence="2">
    <location>
        <begin position="14"/>
        <end position="72"/>
    </location>
</feature>
<protein>
    <recommendedName>
        <fullName evidence="2">MaoC-like domain-containing protein</fullName>
    </recommendedName>
</protein>
<evidence type="ECO:0000313" key="3">
    <source>
        <dbReference type="EMBL" id="UGS35967.1"/>
    </source>
</evidence>
<evidence type="ECO:0000259" key="2">
    <source>
        <dbReference type="Pfam" id="PF01575"/>
    </source>
</evidence>
<dbReference type="InterPro" id="IPR002539">
    <property type="entry name" value="MaoC-like_dom"/>
</dbReference>
<accession>A0A9E7C0W7</accession>
<dbReference type="Pfam" id="PF01575">
    <property type="entry name" value="MaoC_dehydratas"/>
    <property type="match status" value="1"/>
</dbReference>
<dbReference type="SUPFAM" id="SSF54637">
    <property type="entry name" value="Thioesterase/thiol ester dehydrase-isomerase"/>
    <property type="match status" value="1"/>
</dbReference>
<dbReference type="PANTHER" id="PTHR42993:SF1">
    <property type="entry name" value="MAOC-LIKE DEHYDRATASE DOMAIN-CONTAINING PROTEIN"/>
    <property type="match status" value="1"/>
</dbReference>
<sequence>MILIDGSAGARELVSQTLVTSSWVQVDQRLIDLFARMTCDLQWIHVDSERAQASASGTTIAHGLLTLSLGPRFSYGFTGVSYGVDYGYGRVASPRQCRPARACACGPTSRVRRTPRAECN</sequence>
<organism evidence="3 4">
    <name type="scientific">Capillimicrobium parvum</name>
    <dbReference type="NCBI Taxonomy" id="2884022"/>
    <lineage>
        <taxon>Bacteria</taxon>
        <taxon>Bacillati</taxon>
        <taxon>Actinomycetota</taxon>
        <taxon>Thermoleophilia</taxon>
        <taxon>Solirubrobacterales</taxon>
        <taxon>Capillimicrobiaceae</taxon>
        <taxon>Capillimicrobium</taxon>
    </lineage>
</organism>